<accession>A0ABW0Q5I6</accession>
<feature type="transmembrane region" description="Helical" evidence="1">
    <location>
        <begin position="138"/>
        <end position="164"/>
    </location>
</feature>
<keyword evidence="1" id="KW-1133">Transmembrane helix</keyword>
<dbReference type="Proteomes" id="UP001596150">
    <property type="component" value="Unassembled WGS sequence"/>
</dbReference>
<dbReference type="EMBL" id="JBHSML010000012">
    <property type="protein sequence ID" value="MFC5517914.1"/>
    <property type="molecule type" value="Genomic_DNA"/>
</dbReference>
<evidence type="ECO:0000256" key="1">
    <source>
        <dbReference type="SAM" id="Phobius"/>
    </source>
</evidence>
<organism evidence="2 3">
    <name type="scientific">Kaistia terrae</name>
    <dbReference type="NCBI Taxonomy" id="537017"/>
    <lineage>
        <taxon>Bacteria</taxon>
        <taxon>Pseudomonadati</taxon>
        <taxon>Pseudomonadota</taxon>
        <taxon>Alphaproteobacteria</taxon>
        <taxon>Hyphomicrobiales</taxon>
        <taxon>Kaistiaceae</taxon>
        <taxon>Kaistia</taxon>
    </lineage>
</organism>
<sequence>MTLDPAPRDDGEAPEQRGRLRRLQTRAVDEVKRFLVLFLYLWILFGLFVLNERIILQEHGINFRAQGFAIINAFILAKVMLVLEEINLSRRFYERPLIFTILRDAGLFAVLFILFHIVEEMIVGLVRGETIGFPAIGGGGIAGLACVSVILFVALIPFFAFRNFSNALGPGRMKAMLFQTAARVQTHSRGPRSNA</sequence>
<keyword evidence="1" id="KW-0812">Transmembrane</keyword>
<feature type="transmembrane region" description="Helical" evidence="1">
    <location>
        <begin position="96"/>
        <end position="118"/>
    </location>
</feature>
<evidence type="ECO:0000313" key="3">
    <source>
        <dbReference type="Proteomes" id="UP001596150"/>
    </source>
</evidence>
<keyword evidence="1" id="KW-0472">Membrane</keyword>
<dbReference type="RefSeq" id="WP_266345299.1">
    <property type="nucleotide sequence ID" value="NZ_JAPKNH010000007.1"/>
</dbReference>
<keyword evidence="3" id="KW-1185">Reference proteome</keyword>
<name>A0ABW0Q5I6_9HYPH</name>
<proteinExistence type="predicted"/>
<feature type="transmembrane region" description="Helical" evidence="1">
    <location>
        <begin position="63"/>
        <end position="84"/>
    </location>
</feature>
<feature type="transmembrane region" description="Helical" evidence="1">
    <location>
        <begin position="31"/>
        <end position="51"/>
    </location>
</feature>
<comment type="caution">
    <text evidence="2">The sequence shown here is derived from an EMBL/GenBank/DDBJ whole genome shotgun (WGS) entry which is preliminary data.</text>
</comment>
<reference evidence="3" key="1">
    <citation type="journal article" date="2019" name="Int. J. Syst. Evol. Microbiol.">
        <title>The Global Catalogue of Microorganisms (GCM) 10K type strain sequencing project: providing services to taxonomists for standard genome sequencing and annotation.</title>
        <authorList>
            <consortium name="The Broad Institute Genomics Platform"/>
            <consortium name="The Broad Institute Genome Sequencing Center for Infectious Disease"/>
            <person name="Wu L."/>
            <person name="Ma J."/>
        </authorList>
    </citation>
    <scope>NUCLEOTIDE SEQUENCE [LARGE SCALE GENOMIC DNA]</scope>
    <source>
        <strain evidence="3">KACC 12633</strain>
    </source>
</reference>
<protein>
    <submittedName>
        <fullName evidence="2">Uncharacterized protein</fullName>
    </submittedName>
</protein>
<evidence type="ECO:0000313" key="2">
    <source>
        <dbReference type="EMBL" id="MFC5517914.1"/>
    </source>
</evidence>
<gene>
    <name evidence="2" type="ORF">ACFPP9_19195</name>
</gene>